<accession>A0ABT7SXQ0</accession>
<evidence type="ECO:0000256" key="3">
    <source>
        <dbReference type="ARBA" id="ARBA00022989"/>
    </source>
</evidence>
<feature type="transmembrane region" description="Helical" evidence="5">
    <location>
        <begin position="85"/>
        <end position="107"/>
    </location>
</feature>
<comment type="caution">
    <text evidence="6">The sequence shown here is derived from an EMBL/GenBank/DDBJ whole genome shotgun (WGS) entry which is preliminary data.</text>
</comment>
<feature type="transmembrane region" description="Helical" evidence="5">
    <location>
        <begin position="141"/>
        <end position="174"/>
    </location>
</feature>
<gene>
    <name evidence="6" type="ORF">QTP81_10200</name>
</gene>
<dbReference type="EMBL" id="JAUCBP010000007">
    <property type="protein sequence ID" value="MDM7860968.1"/>
    <property type="molecule type" value="Genomic_DNA"/>
</dbReference>
<evidence type="ECO:0000313" key="7">
    <source>
        <dbReference type="Proteomes" id="UP001234343"/>
    </source>
</evidence>
<dbReference type="RefSeq" id="WP_289365256.1">
    <property type="nucleotide sequence ID" value="NZ_JAUCBP010000007.1"/>
</dbReference>
<dbReference type="Proteomes" id="UP001234343">
    <property type="component" value="Unassembled WGS sequence"/>
</dbReference>
<feature type="transmembrane region" description="Helical" evidence="5">
    <location>
        <begin position="6"/>
        <end position="25"/>
    </location>
</feature>
<evidence type="ECO:0000313" key="6">
    <source>
        <dbReference type="EMBL" id="MDM7860968.1"/>
    </source>
</evidence>
<sequence>MSISTEPLALSLAIFYSFVAFYYAVFIGRHQRKYGECSAVHMGTKFSLHWWNHLTFRVFRIIIWSVCVLRLFVPSVDNYLGLFTWTAPGVAWVGFAMLSLGFALAIATHHQMLEHWRSGIDSDYRGELVTQGLFAFTRNPAFIGVAIAQIGFFLALPSVFSFICMLVGLTALRIQTYLEENHLNLKFGNEYTLYCQSVPRWL</sequence>
<proteinExistence type="predicted"/>
<organism evidence="6 7">
    <name type="scientific">Alteromonas arenosi</name>
    <dbReference type="NCBI Taxonomy" id="3055817"/>
    <lineage>
        <taxon>Bacteria</taxon>
        <taxon>Pseudomonadati</taxon>
        <taxon>Pseudomonadota</taxon>
        <taxon>Gammaproteobacteria</taxon>
        <taxon>Alteromonadales</taxon>
        <taxon>Alteromonadaceae</taxon>
        <taxon>Alteromonas/Salinimonas group</taxon>
        <taxon>Alteromonas</taxon>
    </lineage>
</organism>
<dbReference type="PROSITE" id="PS50244">
    <property type="entry name" value="S5A_REDUCTASE"/>
    <property type="match status" value="1"/>
</dbReference>
<dbReference type="InterPro" id="IPR007318">
    <property type="entry name" value="Phopholipid_MeTrfase"/>
</dbReference>
<dbReference type="GO" id="GO:0008168">
    <property type="term" value="F:methyltransferase activity"/>
    <property type="evidence" value="ECO:0007669"/>
    <property type="project" value="UniProtKB-KW"/>
</dbReference>
<keyword evidence="6" id="KW-0808">Transferase</keyword>
<keyword evidence="4 5" id="KW-0472">Membrane</keyword>
<comment type="subcellular location">
    <subcellularLocation>
        <location evidence="1">Endomembrane system</location>
        <topology evidence="1">Multi-pass membrane protein</topology>
    </subcellularLocation>
</comment>
<reference evidence="6 7" key="1">
    <citation type="submission" date="2023-06" db="EMBL/GenBank/DDBJ databases">
        <title>Alteromonas sp. ASW11-36 isolated from intertidal sand.</title>
        <authorList>
            <person name="Li Y."/>
        </authorList>
    </citation>
    <scope>NUCLEOTIDE SEQUENCE [LARGE SCALE GENOMIC DNA]</scope>
    <source>
        <strain evidence="6 7">ASW11-36</strain>
    </source>
</reference>
<name>A0ABT7SXQ0_9ALTE</name>
<protein>
    <submittedName>
        <fullName evidence="6">Methyltransferase</fullName>
    </submittedName>
</protein>
<keyword evidence="6" id="KW-0489">Methyltransferase</keyword>
<evidence type="ECO:0000256" key="2">
    <source>
        <dbReference type="ARBA" id="ARBA00022692"/>
    </source>
</evidence>
<keyword evidence="7" id="KW-1185">Reference proteome</keyword>
<dbReference type="Gene3D" id="1.20.120.1630">
    <property type="match status" value="1"/>
</dbReference>
<feature type="transmembrane region" description="Helical" evidence="5">
    <location>
        <begin position="54"/>
        <end position="73"/>
    </location>
</feature>
<evidence type="ECO:0000256" key="5">
    <source>
        <dbReference type="SAM" id="Phobius"/>
    </source>
</evidence>
<keyword evidence="2 5" id="KW-0812">Transmembrane</keyword>
<keyword evidence="3 5" id="KW-1133">Transmembrane helix</keyword>
<evidence type="ECO:0000256" key="1">
    <source>
        <dbReference type="ARBA" id="ARBA00004127"/>
    </source>
</evidence>
<evidence type="ECO:0000256" key="4">
    <source>
        <dbReference type="ARBA" id="ARBA00023136"/>
    </source>
</evidence>
<dbReference type="Pfam" id="PF04191">
    <property type="entry name" value="PEMT"/>
    <property type="match status" value="1"/>
</dbReference>
<dbReference type="GO" id="GO:0032259">
    <property type="term" value="P:methylation"/>
    <property type="evidence" value="ECO:0007669"/>
    <property type="project" value="UniProtKB-KW"/>
</dbReference>